<dbReference type="AlphaFoldDB" id="A0A2I1NB87"/>
<reference evidence="1 2" key="1">
    <citation type="submission" date="2017-12" db="EMBL/GenBank/DDBJ databases">
        <title>Phylogenetic diversity of female urinary microbiome.</title>
        <authorList>
            <person name="Thomas-White K."/>
            <person name="Wolfe A.J."/>
        </authorList>
    </citation>
    <scope>NUCLEOTIDE SEQUENCE [LARGE SCALE GENOMIC DNA]</scope>
    <source>
        <strain evidence="1 2">UMB0112</strain>
    </source>
</reference>
<dbReference type="InterPro" id="IPR052968">
    <property type="entry name" value="Nucleotide_metab_enz"/>
</dbReference>
<dbReference type="Proteomes" id="UP000234639">
    <property type="component" value="Unassembled WGS sequence"/>
</dbReference>
<proteinExistence type="predicted"/>
<sequence>MKIYHLSHTDLDGYGAQFVTKHYFKDILFFNSNYGREIEAKFEEILNLIENNAKFNENSEKIYEKSIVLITDLNLNLQQCEKFENALKDKNSIIFLLDHHQTGLECSKKFPWYLMDSSRCATLITYDFFSKMYGKDDKLFKFVNVVNAVDIWIKDNHWFEMGKVCMGVVSGAKEINKIMFDENSREYIFYLLDKSQTFFDRDSGHIALDEALHKIKKEYFKKQNDDTLSNLISQFIVEKLSADREKFEISYLNKKGILTYNIGNTSIIGNDFLVQNPDIDFFIDVTSKKTLSFRANGNADVSQMAKDLVGGGGHINASGGFYAGFKDGYNYQSIKDQITDLISKKTSLA</sequence>
<evidence type="ECO:0000313" key="1">
    <source>
        <dbReference type="EMBL" id="PKZ29628.1"/>
    </source>
</evidence>
<dbReference type="PANTHER" id="PTHR42146">
    <property type="entry name" value="3',5'-CYCLIC-NUCLEOTIDE PHOSPHODIESTERASE"/>
    <property type="match status" value="1"/>
</dbReference>
<protein>
    <submittedName>
        <fullName evidence="1">3'-to-5' oligoribonuclease B</fullName>
    </submittedName>
</protein>
<accession>A0A2I1NB87</accession>
<dbReference type="SUPFAM" id="SSF64182">
    <property type="entry name" value="DHH phosphoesterases"/>
    <property type="match status" value="1"/>
</dbReference>
<comment type="caution">
    <text evidence="1">The sequence shown here is derived from an EMBL/GenBank/DDBJ whole genome shotgun (WGS) entry which is preliminary data.</text>
</comment>
<dbReference type="PANTHER" id="PTHR42146:SF1">
    <property type="entry name" value="OLIGORIBONUCLEASE NRNB"/>
    <property type="match status" value="1"/>
</dbReference>
<name>A0A2I1NB87_9BACT</name>
<evidence type="ECO:0000313" key="2">
    <source>
        <dbReference type="Proteomes" id="UP000234639"/>
    </source>
</evidence>
<dbReference type="Gene3D" id="3.10.310.30">
    <property type="match status" value="1"/>
</dbReference>
<gene>
    <name evidence="1" type="ORF">CYJ41_01695</name>
</gene>
<organism evidence="1 2">
    <name type="scientific">Campylobacter ureolyticus</name>
    <dbReference type="NCBI Taxonomy" id="827"/>
    <lineage>
        <taxon>Bacteria</taxon>
        <taxon>Pseudomonadati</taxon>
        <taxon>Campylobacterota</taxon>
        <taxon>Epsilonproteobacteria</taxon>
        <taxon>Campylobacterales</taxon>
        <taxon>Campylobacteraceae</taxon>
        <taxon>Campylobacter</taxon>
    </lineage>
</organism>
<dbReference type="Gene3D" id="3.90.1640.10">
    <property type="entry name" value="inorganic pyrophosphatase (n-terminal core)"/>
    <property type="match status" value="1"/>
</dbReference>
<dbReference type="EMBL" id="PKHU01000002">
    <property type="protein sequence ID" value="PKZ29628.1"/>
    <property type="molecule type" value="Genomic_DNA"/>
</dbReference>
<dbReference type="InterPro" id="IPR038763">
    <property type="entry name" value="DHH_sf"/>
</dbReference>
<dbReference type="RefSeq" id="WP_101636649.1">
    <property type="nucleotide sequence ID" value="NZ_PKHU01000002.1"/>
</dbReference>